<dbReference type="InterPro" id="IPR008218">
    <property type="entry name" value="ATPase_V1-cplx_f_g_su"/>
</dbReference>
<dbReference type="Pfam" id="PF01990">
    <property type="entry name" value="ATP-synt_F"/>
    <property type="match status" value="1"/>
</dbReference>
<keyword evidence="2" id="KW-0813">Transport</keyword>
<organism evidence="4 5">
    <name type="scientific">Sinisalibacter lacisalsi</name>
    <dbReference type="NCBI Taxonomy" id="1526570"/>
    <lineage>
        <taxon>Bacteria</taxon>
        <taxon>Pseudomonadati</taxon>
        <taxon>Pseudomonadota</taxon>
        <taxon>Alphaproteobacteria</taxon>
        <taxon>Rhodobacterales</taxon>
        <taxon>Roseobacteraceae</taxon>
        <taxon>Sinisalibacter</taxon>
    </lineage>
</organism>
<dbReference type="RefSeq" id="WP_188529121.1">
    <property type="nucleotide sequence ID" value="NZ_BMGI01000005.1"/>
</dbReference>
<dbReference type="Gene3D" id="3.40.50.10580">
    <property type="entry name" value="ATPase, V1 complex, subunit F"/>
    <property type="match status" value="1"/>
</dbReference>
<comment type="caution">
    <text evidence="4">The sequence shown here is derived from an EMBL/GenBank/DDBJ whole genome shotgun (WGS) entry which is preliminary data.</text>
</comment>
<evidence type="ECO:0000313" key="4">
    <source>
        <dbReference type="EMBL" id="GGD43589.1"/>
    </source>
</evidence>
<dbReference type="EMBL" id="BMGI01000005">
    <property type="protein sequence ID" value="GGD43589.1"/>
    <property type="molecule type" value="Genomic_DNA"/>
</dbReference>
<dbReference type="InterPro" id="IPR036906">
    <property type="entry name" value="ATPase_V1_fsu_sf"/>
</dbReference>
<comment type="similarity">
    <text evidence="1">Belongs to the V-ATPase F subunit family.</text>
</comment>
<keyword evidence="5" id="KW-1185">Reference proteome</keyword>
<evidence type="ECO:0000256" key="3">
    <source>
        <dbReference type="ARBA" id="ARBA00023065"/>
    </source>
</evidence>
<evidence type="ECO:0000313" key="5">
    <source>
        <dbReference type="Proteomes" id="UP000617355"/>
    </source>
</evidence>
<protein>
    <recommendedName>
        <fullName evidence="6">Vacuolar H+transporting two-sector ATPase F subunit</fullName>
    </recommendedName>
</protein>
<evidence type="ECO:0008006" key="6">
    <source>
        <dbReference type="Google" id="ProtNLM"/>
    </source>
</evidence>
<dbReference type="SUPFAM" id="SSF159468">
    <property type="entry name" value="AtpF-like"/>
    <property type="match status" value="1"/>
</dbReference>
<keyword evidence="3" id="KW-0406">Ion transport</keyword>
<accession>A0ABQ1QV45</accession>
<sequence>MREIVFIGDAVTAAGFRLAGVESFAPGPQELAAVVEAEAPGARVLMMTAAAHAALPDALARVLEAGPAPLLALVPDAQGQAGVPDMEAEVRRALGIEV</sequence>
<gene>
    <name evidence="4" type="ORF">GCM10011358_29270</name>
</gene>
<dbReference type="Proteomes" id="UP000617355">
    <property type="component" value="Unassembled WGS sequence"/>
</dbReference>
<proteinExistence type="inferred from homology"/>
<evidence type="ECO:0000256" key="1">
    <source>
        <dbReference type="ARBA" id="ARBA00010148"/>
    </source>
</evidence>
<reference evidence="5" key="1">
    <citation type="journal article" date="2019" name="Int. J. Syst. Evol. Microbiol.">
        <title>The Global Catalogue of Microorganisms (GCM) 10K type strain sequencing project: providing services to taxonomists for standard genome sequencing and annotation.</title>
        <authorList>
            <consortium name="The Broad Institute Genomics Platform"/>
            <consortium name="The Broad Institute Genome Sequencing Center for Infectious Disease"/>
            <person name="Wu L."/>
            <person name="Ma J."/>
        </authorList>
    </citation>
    <scope>NUCLEOTIDE SEQUENCE [LARGE SCALE GENOMIC DNA]</scope>
    <source>
        <strain evidence="5">CGMCC 1.12922</strain>
    </source>
</reference>
<evidence type="ECO:0000256" key="2">
    <source>
        <dbReference type="ARBA" id="ARBA00022448"/>
    </source>
</evidence>
<name>A0ABQ1QV45_9RHOB</name>